<comment type="caution">
    <text evidence="6">Lacks conserved residue(s) required for the propagation of feature annotation.</text>
</comment>
<dbReference type="GO" id="GO:0005737">
    <property type="term" value="C:cytoplasm"/>
    <property type="evidence" value="ECO:0007669"/>
    <property type="project" value="UniProtKB-SubCell"/>
</dbReference>
<dbReference type="GO" id="GO:0006310">
    <property type="term" value="P:DNA recombination"/>
    <property type="evidence" value="ECO:0007669"/>
    <property type="project" value="UniProtKB-UniRule"/>
</dbReference>
<keyword evidence="2 6" id="KW-0227">DNA damage</keyword>
<organism evidence="9 10">
    <name type="scientific">Lachnoanaerobaculum saburreum</name>
    <dbReference type="NCBI Taxonomy" id="467210"/>
    <lineage>
        <taxon>Bacteria</taxon>
        <taxon>Bacillati</taxon>
        <taxon>Bacillota</taxon>
        <taxon>Clostridia</taxon>
        <taxon>Lachnospirales</taxon>
        <taxon>Lachnospiraceae</taxon>
        <taxon>Lachnoanaerobaculum</taxon>
    </lineage>
</organism>
<dbReference type="InterPro" id="IPR000085">
    <property type="entry name" value="RuvA"/>
</dbReference>
<dbReference type="HAMAP" id="MF_00031">
    <property type="entry name" value="DNA_HJ_migration_RuvA"/>
    <property type="match status" value="1"/>
</dbReference>
<dbReference type="GO" id="GO:0005524">
    <property type="term" value="F:ATP binding"/>
    <property type="evidence" value="ECO:0007669"/>
    <property type="project" value="InterPro"/>
</dbReference>
<reference evidence="10" key="1">
    <citation type="submission" date="2016-01" db="EMBL/GenBank/DDBJ databases">
        <authorList>
            <person name="Mitreva M."/>
            <person name="Pepin K.H."/>
            <person name="Mihindukulasuriya K.A."/>
            <person name="Fulton R."/>
            <person name="Fronick C."/>
            <person name="O'Laughlin M."/>
            <person name="Miner T."/>
            <person name="Herter B."/>
            <person name="Rosa B.A."/>
            <person name="Cordes M."/>
            <person name="Tomlinson C."/>
            <person name="Wollam A."/>
            <person name="Palsikar V.B."/>
            <person name="Mardis E.R."/>
            <person name="Wilson R.K."/>
        </authorList>
    </citation>
    <scope>NUCLEOTIDE SEQUENCE [LARGE SCALE GENOMIC DNA]</scope>
    <source>
        <strain evidence="10">DNF00896</strain>
    </source>
</reference>
<dbReference type="InterPro" id="IPR010994">
    <property type="entry name" value="RuvA_2-like"/>
</dbReference>
<evidence type="ECO:0000259" key="8">
    <source>
        <dbReference type="Pfam" id="PF07499"/>
    </source>
</evidence>
<evidence type="ECO:0000313" key="10">
    <source>
        <dbReference type="Proteomes" id="UP000070394"/>
    </source>
</evidence>
<comment type="similarity">
    <text evidence="6">Belongs to the RuvA family.</text>
</comment>
<dbReference type="GO" id="GO:0000400">
    <property type="term" value="F:four-way junction DNA binding"/>
    <property type="evidence" value="ECO:0007669"/>
    <property type="project" value="UniProtKB-UniRule"/>
</dbReference>
<proteinExistence type="inferred from homology"/>
<evidence type="ECO:0000256" key="4">
    <source>
        <dbReference type="ARBA" id="ARBA00023172"/>
    </source>
</evidence>
<keyword evidence="9" id="KW-0347">Helicase</keyword>
<keyword evidence="9" id="KW-0547">Nucleotide-binding</keyword>
<dbReference type="Pfam" id="PF01330">
    <property type="entry name" value="RuvA_N"/>
    <property type="match status" value="1"/>
</dbReference>
<dbReference type="GO" id="GO:0048476">
    <property type="term" value="C:Holliday junction resolvase complex"/>
    <property type="evidence" value="ECO:0007669"/>
    <property type="project" value="UniProtKB-UniRule"/>
</dbReference>
<evidence type="ECO:0000256" key="6">
    <source>
        <dbReference type="HAMAP-Rule" id="MF_00031"/>
    </source>
</evidence>
<evidence type="ECO:0000256" key="2">
    <source>
        <dbReference type="ARBA" id="ARBA00022763"/>
    </source>
</evidence>
<dbReference type="STRING" id="467210.HMPREF1866_01836"/>
<dbReference type="InterPro" id="IPR011114">
    <property type="entry name" value="RuvA_C"/>
</dbReference>
<comment type="subunit">
    <text evidence="6">Homotetramer. Forms an RuvA(8)-RuvB(12)-Holliday junction (HJ) complex. HJ DNA is sandwiched between 2 RuvA tetramers; dsDNA enters through RuvA and exits via RuvB. An RuvB hexamer assembles on each DNA strand where it exits the tetramer. Each RuvB hexamer is contacted by two RuvA subunits (via domain III) on 2 adjacent RuvB subunits; this complex drives branch migration. In the full resolvosome a probable DNA-RuvA(4)-RuvB(12)-RuvC(2) complex forms which resolves the HJ.</text>
</comment>
<dbReference type="InterPro" id="IPR013849">
    <property type="entry name" value="DNA_helicase_Holl-junc_RuvA_I"/>
</dbReference>
<dbReference type="GO" id="GO:0009379">
    <property type="term" value="C:Holliday junction helicase complex"/>
    <property type="evidence" value="ECO:0007669"/>
    <property type="project" value="InterPro"/>
</dbReference>
<comment type="domain">
    <text evidence="6">Has three domains with a flexible linker between the domains II and III and assumes an 'L' shape. Domain III is highly mobile and contacts RuvB.</text>
</comment>
<keyword evidence="10" id="KW-1185">Reference proteome</keyword>
<name>A0A133ZLM0_9FIRM</name>
<dbReference type="Gene3D" id="1.10.150.20">
    <property type="entry name" value="5' to 3' exonuclease, C-terminal subdomain"/>
    <property type="match status" value="1"/>
</dbReference>
<feature type="domain" description="DNA helicase Holliday junction RuvA type" evidence="7">
    <location>
        <begin position="1"/>
        <end position="61"/>
    </location>
</feature>
<dbReference type="GO" id="GO:0006281">
    <property type="term" value="P:DNA repair"/>
    <property type="evidence" value="ECO:0007669"/>
    <property type="project" value="UniProtKB-UniRule"/>
</dbReference>
<evidence type="ECO:0000256" key="1">
    <source>
        <dbReference type="ARBA" id="ARBA00022490"/>
    </source>
</evidence>
<dbReference type="SUPFAM" id="SSF50249">
    <property type="entry name" value="Nucleic acid-binding proteins"/>
    <property type="match status" value="1"/>
</dbReference>
<evidence type="ECO:0000313" key="9">
    <source>
        <dbReference type="EMBL" id="KXB56328.1"/>
    </source>
</evidence>
<feature type="region of interest" description="Domain III" evidence="6">
    <location>
        <begin position="144"/>
        <end position="196"/>
    </location>
</feature>
<dbReference type="GO" id="GO:0009378">
    <property type="term" value="F:four-way junction helicase activity"/>
    <property type="evidence" value="ECO:0007669"/>
    <property type="project" value="InterPro"/>
</dbReference>
<accession>A0A133ZLM0</accession>
<comment type="function">
    <text evidence="6">The RuvA-RuvB-RuvC complex processes Holliday junction (HJ) DNA during genetic recombination and DNA repair, while the RuvA-RuvB complex plays an important role in the rescue of blocked DNA replication forks via replication fork reversal (RFR). RuvA specifically binds to HJ cruciform DNA, conferring on it an open structure. The RuvB hexamer acts as an ATP-dependent pump, pulling dsDNA into and through the RuvAB complex. HJ branch migration allows RuvC to scan DNA until it finds its consensus sequence, where it cleaves and resolves the cruciform DNA.</text>
</comment>
<dbReference type="NCBIfam" id="TIGR00084">
    <property type="entry name" value="ruvA"/>
    <property type="match status" value="1"/>
</dbReference>
<protein>
    <recommendedName>
        <fullName evidence="6">Holliday junction branch migration complex subunit RuvA</fullName>
    </recommendedName>
</protein>
<keyword evidence="1 6" id="KW-0963">Cytoplasm</keyword>
<evidence type="ECO:0000256" key="5">
    <source>
        <dbReference type="ARBA" id="ARBA00023204"/>
    </source>
</evidence>
<dbReference type="Proteomes" id="UP000070394">
    <property type="component" value="Unassembled WGS sequence"/>
</dbReference>
<dbReference type="InterPro" id="IPR012340">
    <property type="entry name" value="NA-bd_OB-fold"/>
</dbReference>
<dbReference type="Gene3D" id="1.10.8.10">
    <property type="entry name" value="DNA helicase RuvA subunit, C-terminal domain"/>
    <property type="match status" value="1"/>
</dbReference>
<evidence type="ECO:0000256" key="3">
    <source>
        <dbReference type="ARBA" id="ARBA00023125"/>
    </source>
</evidence>
<dbReference type="RefSeq" id="WP_060931526.1">
    <property type="nucleotide sequence ID" value="NZ_KQ959836.1"/>
</dbReference>
<dbReference type="EMBL" id="LSDA01000102">
    <property type="protein sequence ID" value="KXB56328.1"/>
    <property type="molecule type" value="Genomic_DNA"/>
</dbReference>
<dbReference type="AlphaFoldDB" id="A0A133ZLM0"/>
<keyword evidence="4 6" id="KW-0233">DNA recombination</keyword>
<dbReference type="SUPFAM" id="SSF47781">
    <property type="entry name" value="RuvA domain 2-like"/>
    <property type="match status" value="1"/>
</dbReference>
<keyword evidence="9" id="KW-0067">ATP-binding</keyword>
<dbReference type="PATRIC" id="fig|467210.3.peg.1817"/>
<dbReference type="Pfam" id="PF07499">
    <property type="entry name" value="RuvA_C"/>
    <property type="match status" value="1"/>
</dbReference>
<keyword evidence="9" id="KW-0378">Hydrolase</keyword>
<dbReference type="CDD" id="cd14332">
    <property type="entry name" value="UBA_RuvA_C"/>
    <property type="match status" value="1"/>
</dbReference>
<feature type="domain" description="Holliday junction DNA helicase RuvA C-terminal" evidence="8">
    <location>
        <begin position="150"/>
        <end position="193"/>
    </location>
</feature>
<dbReference type="SUPFAM" id="SSF46929">
    <property type="entry name" value="DNA helicase RuvA subunit, C-terminal domain"/>
    <property type="match status" value="1"/>
</dbReference>
<keyword evidence="5 6" id="KW-0234">DNA repair</keyword>
<comment type="caution">
    <text evidence="9">The sequence shown here is derived from an EMBL/GenBank/DDBJ whole genome shotgun (WGS) entry which is preliminary data.</text>
</comment>
<dbReference type="InterPro" id="IPR036267">
    <property type="entry name" value="RuvA_C_sf"/>
</dbReference>
<dbReference type="Gene3D" id="2.40.50.140">
    <property type="entry name" value="Nucleic acid-binding proteins"/>
    <property type="match status" value="1"/>
</dbReference>
<sequence>MIAYIKGIVTEKNINNVVVECGGIGYDIFATGRDIDKLSKGGEVLIHTYLRISEDAHTLYGFLNKDDMDMFKKLIGVNGVGPKAALSIMSTLSGFDLKMAIVSEDHKAISAAVGVGVKIAKKIILELKEKVDIDGIASLEDDNTGGSSIASEVVEALVSLGYSSSEAYKAVKDIEVKDGDTTEDILKLALKKMAIF</sequence>
<dbReference type="Pfam" id="PF14520">
    <property type="entry name" value="HHH_5"/>
    <property type="match status" value="1"/>
</dbReference>
<evidence type="ECO:0000259" key="7">
    <source>
        <dbReference type="Pfam" id="PF01330"/>
    </source>
</evidence>
<gene>
    <name evidence="6" type="primary">ruvA</name>
    <name evidence="9" type="ORF">HMPREF1866_01836</name>
</gene>
<comment type="subcellular location">
    <subcellularLocation>
        <location evidence="6">Cytoplasm</location>
    </subcellularLocation>
</comment>
<keyword evidence="3 6" id="KW-0238">DNA-binding</keyword>
<dbReference type="OrthoDB" id="5293449at2"/>